<dbReference type="Proteomes" id="UP000682403">
    <property type="component" value="Unassembled WGS sequence"/>
</dbReference>
<keyword evidence="8" id="KW-1185">Reference proteome</keyword>
<dbReference type="RefSeq" id="WP_211557368.1">
    <property type="nucleotide sequence ID" value="NZ_JAGVRK010000001.1"/>
</dbReference>
<dbReference type="Pfam" id="PF00355">
    <property type="entry name" value="Rieske"/>
    <property type="match status" value="1"/>
</dbReference>
<dbReference type="SUPFAM" id="SSF50022">
    <property type="entry name" value="ISP domain"/>
    <property type="match status" value="1"/>
</dbReference>
<dbReference type="InterPro" id="IPR006076">
    <property type="entry name" value="FAD-dep_OxRdtase"/>
</dbReference>
<evidence type="ECO:0000313" key="7">
    <source>
        <dbReference type="EMBL" id="MBS2968511.1"/>
    </source>
</evidence>
<dbReference type="InterPro" id="IPR017941">
    <property type="entry name" value="Rieske_2Fe-2S"/>
</dbReference>
<comment type="caution">
    <text evidence="7">The sequence shown here is derived from an EMBL/GenBank/DDBJ whole genome shotgun (WGS) entry which is preliminary data.</text>
</comment>
<evidence type="ECO:0000313" key="8">
    <source>
        <dbReference type="Proteomes" id="UP000682403"/>
    </source>
</evidence>
<sequence>MPNQHLQTELPLYPSSLWRPIENELSFPPLEESLKVDAVIVGAGITGITAAYLLQKAGVHTALIDARKALGGTTGHTTAKITSQHGLIYESLIKGIGEEKAQEYYKANEAARSFIEETVQSLGISCQLKTQDAFLYASSSSGDKKVRAEYEAYKKLGIPAEFMESTPLPFPVKSAVRIKNQAQFHPVEYLSDLLKEFVSSGGFVFEHTRAVEIDKSENPAITTAEGHKLTSRHVLISSHYPFPDFTGLQFAKLEPERSYILAAKTSRPFPEGMYISADEPVRSLRSAEEDGEQVVLIGGEDHKTGQMQETEKCYEALEEFGREQLDMTKIRYRWSSQDLKTLDGVPYAGPITKQHPNIFITTGYGLWGMTNGTAAAQVVSDAILGKKNPYEELYSPQRPGNKTAAVQFIKQNTDTAKEFVKGKLKRSYEGLDDIGLDEGAKVKVNGQKAGAYKDPAGNITLVKPVCTHMGCDLEWNNGDRSWDCPCHGSRFNTDGEILEGPAVKPLTKLD</sequence>
<dbReference type="PANTHER" id="PTHR13847">
    <property type="entry name" value="SARCOSINE DEHYDROGENASE-RELATED"/>
    <property type="match status" value="1"/>
</dbReference>
<evidence type="ECO:0000256" key="5">
    <source>
        <dbReference type="ARBA" id="ARBA00023157"/>
    </source>
</evidence>
<reference evidence="7 8" key="1">
    <citation type="submission" date="2021-04" db="EMBL/GenBank/DDBJ databases">
        <title>Metabacillus sp. strain KIGAM252 whole genome sequence.</title>
        <authorList>
            <person name="Seo M.-J."/>
            <person name="Cho E.-S."/>
            <person name="Hwang C.Y."/>
            <person name="Yoon D.J."/>
        </authorList>
    </citation>
    <scope>NUCLEOTIDE SEQUENCE [LARGE SCALE GENOMIC DNA]</scope>
    <source>
        <strain evidence="7 8">KIGAM252</strain>
    </source>
</reference>
<keyword evidence="3" id="KW-0408">Iron</keyword>
<dbReference type="EMBL" id="JAGVRK010000001">
    <property type="protein sequence ID" value="MBS2968511.1"/>
    <property type="molecule type" value="Genomic_DNA"/>
</dbReference>
<dbReference type="InterPro" id="IPR036188">
    <property type="entry name" value="FAD/NAD-bd_sf"/>
</dbReference>
<accession>A0ABS5LD07</accession>
<dbReference type="SUPFAM" id="SSF51971">
    <property type="entry name" value="Nucleotide-binding domain"/>
    <property type="match status" value="1"/>
</dbReference>
<dbReference type="PRINTS" id="PR00162">
    <property type="entry name" value="RIESKE"/>
</dbReference>
<dbReference type="Gene3D" id="3.50.50.60">
    <property type="entry name" value="FAD/NAD(P)-binding domain"/>
    <property type="match status" value="1"/>
</dbReference>
<dbReference type="Pfam" id="PF01266">
    <property type="entry name" value="DAO"/>
    <property type="match status" value="1"/>
</dbReference>
<dbReference type="InterPro" id="IPR038010">
    <property type="entry name" value="YhfW_C"/>
</dbReference>
<dbReference type="CDD" id="cd03477">
    <property type="entry name" value="Rieske_YhfW_C"/>
    <property type="match status" value="1"/>
</dbReference>
<dbReference type="InterPro" id="IPR005805">
    <property type="entry name" value="Rieske_Fe-S_prot_C"/>
</dbReference>
<proteinExistence type="predicted"/>
<keyword evidence="4" id="KW-0411">Iron-sulfur</keyword>
<dbReference type="InterPro" id="IPR036922">
    <property type="entry name" value="Rieske_2Fe-2S_sf"/>
</dbReference>
<dbReference type="Gene3D" id="2.102.10.10">
    <property type="entry name" value="Rieske [2Fe-2S] iron-sulphur domain"/>
    <property type="match status" value="1"/>
</dbReference>
<keyword evidence="1" id="KW-0001">2Fe-2S</keyword>
<evidence type="ECO:0000256" key="4">
    <source>
        <dbReference type="ARBA" id="ARBA00023014"/>
    </source>
</evidence>
<evidence type="ECO:0000256" key="3">
    <source>
        <dbReference type="ARBA" id="ARBA00023004"/>
    </source>
</evidence>
<keyword evidence="2" id="KW-0479">Metal-binding</keyword>
<dbReference type="PROSITE" id="PS51296">
    <property type="entry name" value="RIESKE"/>
    <property type="match status" value="1"/>
</dbReference>
<evidence type="ECO:0000256" key="2">
    <source>
        <dbReference type="ARBA" id="ARBA00022723"/>
    </source>
</evidence>
<gene>
    <name evidence="7" type="ORF">J9317_07040</name>
</gene>
<evidence type="ECO:0000259" key="6">
    <source>
        <dbReference type="PROSITE" id="PS51296"/>
    </source>
</evidence>
<dbReference type="Gene3D" id="3.30.9.10">
    <property type="entry name" value="D-Amino Acid Oxidase, subunit A, domain 2"/>
    <property type="match status" value="1"/>
</dbReference>
<organism evidence="7 8">
    <name type="scientific">Metabacillus flavus</name>
    <dbReference type="NCBI Taxonomy" id="2823519"/>
    <lineage>
        <taxon>Bacteria</taxon>
        <taxon>Bacillati</taxon>
        <taxon>Bacillota</taxon>
        <taxon>Bacilli</taxon>
        <taxon>Bacillales</taxon>
        <taxon>Bacillaceae</taxon>
        <taxon>Metabacillus</taxon>
    </lineage>
</organism>
<dbReference type="PANTHER" id="PTHR13847:SF274">
    <property type="entry name" value="RIESKE 2FE-2S IRON-SULFUR PROTEIN YHFW-RELATED"/>
    <property type="match status" value="1"/>
</dbReference>
<feature type="domain" description="Rieske" evidence="6">
    <location>
        <begin position="426"/>
        <end position="510"/>
    </location>
</feature>
<protein>
    <submittedName>
        <fullName evidence="7">FAD-dependent oxidoreductase</fullName>
    </submittedName>
</protein>
<keyword evidence="5" id="KW-1015">Disulfide bond</keyword>
<name>A0ABS5LD07_9BACI</name>
<evidence type="ECO:0000256" key="1">
    <source>
        <dbReference type="ARBA" id="ARBA00022714"/>
    </source>
</evidence>